<gene>
    <name evidence="1" type="ORF">HPB48_015931</name>
</gene>
<dbReference type="OrthoDB" id="1681765at2759"/>
<accession>A0A9J6GB64</accession>
<organism evidence="1 2">
    <name type="scientific">Haemaphysalis longicornis</name>
    <name type="common">Bush tick</name>
    <dbReference type="NCBI Taxonomy" id="44386"/>
    <lineage>
        <taxon>Eukaryota</taxon>
        <taxon>Metazoa</taxon>
        <taxon>Ecdysozoa</taxon>
        <taxon>Arthropoda</taxon>
        <taxon>Chelicerata</taxon>
        <taxon>Arachnida</taxon>
        <taxon>Acari</taxon>
        <taxon>Parasitiformes</taxon>
        <taxon>Ixodida</taxon>
        <taxon>Ixodoidea</taxon>
        <taxon>Ixodidae</taxon>
        <taxon>Haemaphysalinae</taxon>
        <taxon>Haemaphysalis</taxon>
    </lineage>
</organism>
<comment type="caution">
    <text evidence="1">The sequence shown here is derived from an EMBL/GenBank/DDBJ whole genome shotgun (WGS) entry which is preliminary data.</text>
</comment>
<evidence type="ECO:0000313" key="1">
    <source>
        <dbReference type="EMBL" id="KAH9372435.1"/>
    </source>
</evidence>
<sequence>MTPRCVKNAFGITAAGWCILLRKILLRPKNADFFIKADWILHNFLTGENRHSQAYIDCQARFGNVVDGRWRKNFQGVQRNDAMRHFFPLKSTHSMNFVSDAADVRTLFASNFCSAAGEVPWQWAHLRVSPEKAMGSLQTQLLQPLHR</sequence>
<protein>
    <submittedName>
        <fullName evidence="1">Uncharacterized protein</fullName>
    </submittedName>
</protein>
<keyword evidence="2" id="KW-1185">Reference proteome</keyword>
<evidence type="ECO:0000313" key="2">
    <source>
        <dbReference type="Proteomes" id="UP000821853"/>
    </source>
</evidence>
<name>A0A9J6GB64_HAELO</name>
<reference evidence="1 2" key="1">
    <citation type="journal article" date="2020" name="Cell">
        <title>Large-Scale Comparative Analyses of Tick Genomes Elucidate Their Genetic Diversity and Vector Capacities.</title>
        <authorList>
            <consortium name="Tick Genome and Microbiome Consortium (TIGMIC)"/>
            <person name="Jia N."/>
            <person name="Wang J."/>
            <person name="Shi W."/>
            <person name="Du L."/>
            <person name="Sun Y."/>
            <person name="Zhan W."/>
            <person name="Jiang J.F."/>
            <person name="Wang Q."/>
            <person name="Zhang B."/>
            <person name="Ji P."/>
            <person name="Bell-Sakyi L."/>
            <person name="Cui X.M."/>
            <person name="Yuan T.T."/>
            <person name="Jiang B.G."/>
            <person name="Yang W.F."/>
            <person name="Lam T.T."/>
            <person name="Chang Q.C."/>
            <person name="Ding S.J."/>
            <person name="Wang X.J."/>
            <person name="Zhu J.G."/>
            <person name="Ruan X.D."/>
            <person name="Zhao L."/>
            <person name="Wei J.T."/>
            <person name="Ye R.Z."/>
            <person name="Que T.C."/>
            <person name="Du C.H."/>
            <person name="Zhou Y.H."/>
            <person name="Cheng J.X."/>
            <person name="Dai P.F."/>
            <person name="Guo W.B."/>
            <person name="Han X.H."/>
            <person name="Huang E.J."/>
            <person name="Li L.F."/>
            <person name="Wei W."/>
            <person name="Gao Y.C."/>
            <person name="Liu J.Z."/>
            <person name="Shao H.Z."/>
            <person name="Wang X."/>
            <person name="Wang C.C."/>
            <person name="Yang T.C."/>
            <person name="Huo Q.B."/>
            <person name="Li W."/>
            <person name="Chen H.Y."/>
            <person name="Chen S.E."/>
            <person name="Zhou L.G."/>
            <person name="Ni X.B."/>
            <person name="Tian J.H."/>
            <person name="Sheng Y."/>
            <person name="Liu T."/>
            <person name="Pan Y.S."/>
            <person name="Xia L.Y."/>
            <person name="Li J."/>
            <person name="Zhao F."/>
            <person name="Cao W.C."/>
        </authorList>
    </citation>
    <scope>NUCLEOTIDE SEQUENCE [LARGE SCALE GENOMIC DNA]</scope>
    <source>
        <strain evidence="1">HaeL-2018</strain>
    </source>
</reference>
<dbReference type="EMBL" id="JABSTR010000006">
    <property type="protein sequence ID" value="KAH9372435.1"/>
    <property type="molecule type" value="Genomic_DNA"/>
</dbReference>
<dbReference type="Proteomes" id="UP000821853">
    <property type="component" value="Chromosome 4"/>
</dbReference>
<dbReference type="VEuPathDB" id="VectorBase:HLOH_058380"/>
<proteinExistence type="predicted"/>
<dbReference type="AlphaFoldDB" id="A0A9J6GB64"/>